<keyword evidence="1" id="KW-0802">TPR repeat</keyword>
<feature type="repeat" description="TPR" evidence="1">
    <location>
        <begin position="256"/>
        <end position="289"/>
    </location>
</feature>
<dbReference type="EMBL" id="DTGD01000077">
    <property type="protein sequence ID" value="HGB35664.1"/>
    <property type="molecule type" value="Genomic_DNA"/>
</dbReference>
<dbReference type="Pfam" id="PF13181">
    <property type="entry name" value="TPR_8"/>
    <property type="match status" value="1"/>
</dbReference>
<dbReference type="PROSITE" id="PS50005">
    <property type="entry name" value="TPR"/>
    <property type="match status" value="4"/>
</dbReference>
<proteinExistence type="predicted"/>
<name>A0A7V3KN10_UNCW3</name>
<organism evidence="2">
    <name type="scientific">candidate division WOR-3 bacterium</name>
    <dbReference type="NCBI Taxonomy" id="2052148"/>
    <lineage>
        <taxon>Bacteria</taxon>
        <taxon>Bacteria division WOR-3</taxon>
    </lineage>
</organism>
<evidence type="ECO:0000256" key="1">
    <source>
        <dbReference type="PROSITE-ProRule" id="PRU00339"/>
    </source>
</evidence>
<gene>
    <name evidence="2" type="ORF">ENV38_01995</name>
</gene>
<reference evidence="2" key="1">
    <citation type="journal article" date="2020" name="mSystems">
        <title>Genome- and Community-Level Interaction Insights into Carbon Utilization and Element Cycling Functions of Hydrothermarchaeota in Hydrothermal Sediment.</title>
        <authorList>
            <person name="Zhou Z."/>
            <person name="Liu Y."/>
            <person name="Xu W."/>
            <person name="Pan J."/>
            <person name="Luo Z.H."/>
            <person name="Li M."/>
        </authorList>
    </citation>
    <scope>NUCLEOTIDE SEQUENCE [LARGE SCALE GENOMIC DNA]</scope>
    <source>
        <strain evidence="2">SpSt-754</strain>
    </source>
</reference>
<dbReference type="InterPro" id="IPR011990">
    <property type="entry name" value="TPR-like_helical_dom_sf"/>
</dbReference>
<feature type="repeat" description="TPR" evidence="1">
    <location>
        <begin position="28"/>
        <end position="61"/>
    </location>
</feature>
<dbReference type="PANTHER" id="PTHR12558:SF13">
    <property type="entry name" value="CELL DIVISION CYCLE PROTEIN 27 HOMOLOG"/>
    <property type="match status" value="1"/>
</dbReference>
<evidence type="ECO:0000313" key="2">
    <source>
        <dbReference type="EMBL" id="HGB35664.1"/>
    </source>
</evidence>
<dbReference type="Gene3D" id="1.25.40.10">
    <property type="entry name" value="Tetratricopeptide repeat domain"/>
    <property type="match status" value="2"/>
</dbReference>
<feature type="repeat" description="TPR" evidence="1">
    <location>
        <begin position="145"/>
        <end position="178"/>
    </location>
</feature>
<dbReference type="PANTHER" id="PTHR12558">
    <property type="entry name" value="CELL DIVISION CYCLE 16,23,27"/>
    <property type="match status" value="1"/>
</dbReference>
<sequence>MKRFLLSLILLGGVTFAQQQQEQPVDSAKIWLSIGRDYLNKNMFEDAIRNFKRSLRCNPNFIPAYLELAKAYIGVGTSYISRGVSDTGYMYIDSAEVIYKKIQTIDSTDSRGLQGLGFIYSVVKKDYNKAIEYYKAALAIQPDNVDALYGLAKVYQNIGEKLTADSVYKAAISKNPNSVGINYSYGLFLVELGRYDEAIPYLEKAYQLGIEDKDKEKEVLLALVKSGIEGGKNKKELYQKVLPYADILIQRDSTNYVYYINRGDVYAVMGKTSQALKDYDTAISLSNNNPVAILKKAMYLTYDLKRYNDAIPVIQKLLAQPDLSDYYKALGYFLLGDAYFGVANATYQSAKAKNSRPGAGDAVRYYEMAKEAYSNALKYADPSLRDQISKRLDLAENNRSKAFGVWKGIEPW</sequence>
<feature type="repeat" description="TPR" evidence="1">
    <location>
        <begin position="179"/>
        <end position="212"/>
    </location>
</feature>
<dbReference type="SMART" id="SM00028">
    <property type="entry name" value="TPR"/>
    <property type="match status" value="5"/>
</dbReference>
<dbReference type="SUPFAM" id="SSF48452">
    <property type="entry name" value="TPR-like"/>
    <property type="match status" value="2"/>
</dbReference>
<dbReference type="AlphaFoldDB" id="A0A7V3KN10"/>
<accession>A0A7V3KN10</accession>
<comment type="caution">
    <text evidence="2">The sequence shown here is derived from an EMBL/GenBank/DDBJ whole genome shotgun (WGS) entry which is preliminary data.</text>
</comment>
<dbReference type="InterPro" id="IPR019734">
    <property type="entry name" value="TPR_rpt"/>
</dbReference>
<dbReference type="Pfam" id="PF12895">
    <property type="entry name" value="ANAPC3"/>
    <property type="match status" value="1"/>
</dbReference>
<protein>
    <submittedName>
        <fullName evidence="2">Tetratricopeptide repeat protein</fullName>
    </submittedName>
</protein>